<evidence type="ECO:0000313" key="9">
    <source>
        <dbReference type="EMBL" id="KAL3528110.1"/>
    </source>
</evidence>
<dbReference type="Pfam" id="PF13359">
    <property type="entry name" value="DDE_Tnp_4"/>
    <property type="match status" value="1"/>
</dbReference>
<feature type="domain" description="DDE Tnp4" evidence="8">
    <location>
        <begin position="2"/>
        <end position="127"/>
    </location>
</feature>
<dbReference type="GO" id="GO:0005634">
    <property type="term" value="C:nucleus"/>
    <property type="evidence" value="ECO:0007669"/>
    <property type="project" value="UniProtKB-SubCell"/>
</dbReference>
<dbReference type="AlphaFoldDB" id="A0ABD3A8J1"/>
<evidence type="ECO:0000256" key="1">
    <source>
        <dbReference type="ARBA" id="ARBA00001968"/>
    </source>
</evidence>
<dbReference type="GO" id="GO:0004518">
    <property type="term" value="F:nuclease activity"/>
    <property type="evidence" value="ECO:0007669"/>
    <property type="project" value="UniProtKB-KW"/>
</dbReference>
<proteinExistence type="inferred from homology"/>
<dbReference type="InterPro" id="IPR027806">
    <property type="entry name" value="HARBI1_dom"/>
</dbReference>
<dbReference type="EMBL" id="JBJUIK010000005">
    <property type="protein sequence ID" value="KAL3528110.1"/>
    <property type="molecule type" value="Genomic_DNA"/>
</dbReference>
<evidence type="ECO:0000256" key="4">
    <source>
        <dbReference type="ARBA" id="ARBA00022722"/>
    </source>
</evidence>
<reference evidence="9 10" key="1">
    <citation type="submission" date="2024-11" db="EMBL/GenBank/DDBJ databases">
        <title>A near-complete genome assembly of Cinchona calisaya.</title>
        <authorList>
            <person name="Lian D.C."/>
            <person name="Zhao X.W."/>
            <person name="Wei L."/>
        </authorList>
    </citation>
    <scope>NUCLEOTIDE SEQUENCE [LARGE SCALE GENOMIC DNA]</scope>
    <source>
        <tissue evidence="9">Nenye</tissue>
    </source>
</reference>
<keyword evidence="7" id="KW-0539">Nucleus</keyword>
<keyword evidence="10" id="KW-1185">Reference proteome</keyword>
<dbReference type="Proteomes" id="UP001630127">
    <property type="component" value="Unassembled WGS sequence"/>
</dbReference>
<keyword evidence="4" id="KW-0540">Nuclease</keyword>
<sequence>MKFTYILPVWEGSASDSRILNDALTREMDRLIVPRGKYYLADAGYQLKVGFLTPYKSTRYHLNEYSSSPPETPKEIFNLCHASLQKTIERSFGVLKKRFEILGSGAEQYFDVDTRGDIVVACCILHNYLIGVDSFSGSRGGC</sequence>
<evidence type="ECO:0000256" key="7">
    <source>
        <dbReference type="ARBA" id="ARBA00023242"/>
    </source>
</evidence>
<accession>A0ABD3A8J1</accession>
<comment type="subcellular location">
    <subcellularLocation>
        <location evidence="2">Nucleus</location>
    </subcellularLocation>
</comment>
<dbReference type="InterPro" id="IPR045249">
    <property type="entry name" value="HARBI1-like"/>
</dbReference>
<name>A0ABD3A8J1_9GENT</name>
<dbReference type="PANTHER" id="PTHR22930">
    <property type="match status" value="1"/>
</dbReference>
<evidence type="ECO:0000259" key="8">
    <source>
        <dbReference type="Pfam" id="PF13359"/>
    </source>
</evidence>
<comment type="caution">
    <text evidence="9">The sequence shown here is derived from an EMBL/GenBank/DDBJ whole genome shotgun (WGS) entry which is preliminary data.</text>
</comment>
<organism evidence="9 10">
    <name type="scientific">Cinchona calisaya</name>
    <dbReference type="NCBI Taxonomy" id="153742"/>
    <lineage>
        <taxon>Eukaryota</taxon>
        <taxon>Viridiplantae</taxon>
        <taxon>Streptophyta</taxon>
        <taxon>Embryophyta</taxon>
        <taxon>Tracheophyta</taxon>
        <taxon>Spermatophyta</taxon>
        <taxon>Magnoliopsida</taxon>
        <taxon>eudicotyledons</taxon>
        <taxon>Gunneridae</taxon>
        <taxon>Pentapetalae</taxon>
        <taxon>asterids</taxon>
        <taxon>lamiids</taxon>
        <taxon>Gentianales</taxon>
        <taxon>Rubiaceae</taxon>
        <taxon>Cinchonoideae</taxon>
        <taxon>Cinchoneae</taxon>
        <taxon>Cinchona</taxon>
    </lineage>
</organism>
<keyword evidence="6" id="KW-0378">Hydrolase</keyword>
<evidence type="ECO:0000313" key="10">
    <source>
        <dbReference type="Proteomes" id="UP001630127"/>
    </source>
</evidence>
<evidence type="ECO:0000256" key="3">
    <source>
        <dbReference type="ARBA" id="ARBA00006958"/>
    </source>
</evidence>
<gene>
    <name evidence="9" type="ORF">ACH5RR_012766</name>
</gene>
<keyword evidence="5" id="KW-0479">Metal-binding</keyword>
<dbReference type="GO" id="GO:0046872">
    <property type="term" value="F:metal ion binding"/>
    <property type="evidence" value="ECO:0007669"/>
    <property type="project" value="UniProtKB-KW"/>
</dbReference>
<dbReference type="GO" id="GO:0016787">
    <property type="term" value="F:hydrolase activity"/>
    <property type="evidence" value="ECO:0007669"/>
    <property type="project" value="UniProtKB-KW"/>
</dbReference>
<comment type="similarity">
    <text evidence="3">Belongs to the HARBI1 family.</text>
</comment>
<evidence type="ECO:0000256" key="2">
    <source>
        <dbReference type="ARBA" id="ARBA00004123"/>
    </source>
</evidence>
<dbReference type="PANTHER" id="PTHR22930:SF268">
    <property type="entry name" value="NUCLEASE HARBI1"/>
    <property type="match status" value="1"/>
</dbReference>
<evidence type="ECO:0000256" key="5">
    <source>
        <dbReference type="ARBA" id="ARBA00022723"/>
    </source>
</evidence>
<comment type="cofactor">
    <cofactor evidence="1">
        <name>a divalent metal cation</name>
        <dbReference type="ChEBI" id="CHEBI:60240"/>
    </cofactor>
</comment>
<evidence type="ECO:0000256" key="6">
    <source>
        <dbReference type="ARBA" id="ARBA00022801"/>
    </source>
</evidence>
<protein>
    <recommendedName>
        <fullName evidence="8">DDE Tnp4 domain-containing protein</fullName>
    </recommendedName>
</protein>